<evidence type="ECO:0000259" key="1">
    <source>
        <dbReference type="Pfam" id="PF01408"/>
    </source>
</evidence>
<dbReference type="InterPro" id="IPR051317">
    <property type="entry name" value="Gfo/Idh/MocA_oxidoreduct"/>
</dbReference>
<dbReference type="STRING" id="408074.SAMN05660909_00716"/>
<name>A0A1H3Y7S3_9BACT</name>
<dbReference type="InterPro" id="IPR036291">
    <property type="entry name" value="NAD(P)-bd_dom_sf"/>
</dbReference>
<sequence length="350" mass="39247">MSKVIKTGVCSYGMSGQVFHAPFLHVNPGFEFTAVVERSKNLAQERYPDVKVYRSLEEMLADKSLELIVVNTPNYTHYEYAKAALEAGKNVIVEKPFTVHAGEGKELAALAKSKGLLLSVYHNRRYDSDYKVVRKIIESGVLGDVLEAEIHYDRFKEELSYKKHKEVGGPGTGALYDLGSHLIDQVLTIFGMPKAVWADIRVIRKDSIVDDYFELVLYYDKLRARVKCSYLVREALPAYQIHGRIGSFIKTKSDIQEAQLQRGLFPNSPDWGAEAPHEWGLLHTEINGEVVKKFVPGENGNYMDYYQGVYEAIANNAPNPVVPEDAIRVVEVIEAAFQSSETGKVVTLPA</sequence>
<dbReference type="Pfam" id="PF01408">
    <property type="entry name" value="GFO_IDH_MocA"/>
    <property type="match status" value="1"/>
</dbReference>
<reference evidence="4" key="1">
    <citation type="submission" date="2016-10" db="EMBL/GenBank/DDBJ databases">
        <authorList>
            <person name="Varghese N."/>
            <person name="Submissions S."/>
        </authorList>
    </citation>
    <scope>NUCLEOTIDE SEQUENCE [LARGE SCALE GENOMIC DNA]</scope>
    <source>
        <strain evidence="4">DSM 23920</strain>
    </source>
</reference>
<dbReference type="Proteomes" id="UP000199656">
    <property type="component" value="Unassembled WGS sequence"/>
</dbReference>
<proteinExistence type="predicted"/>
<dbReference type="Gene3D" id="3.40.50.720">
    <property type="entry name" value="NAD(P)-binding Rossmann-like Domain"/>
    <property type="match status" value="1"/>
</dbReference>
<dbReference type="Pfam" id="PF02894">
    <property type="entry name" value="GFO_IDH_MocA_C"/>
    <property type="match status" value="1"/>
</dbReference>
<accession>A0A1H3Y7S3</accession>
<dbReference type="PANTHER" id="PTHR43708:SF7">
    <property type="entry name" value="OXIDOREDUCTASE"/>
    <property type="match status" value="1"/>
</dbReference>
<dbReference type="SUPFAM" id="SSF51735">
    <property type="entry name" value="NAD(P)-binding Rossmann-fold domains"/>
    <property type="match status" value="1"/>
</dbReference>
<organism evidence="3 4">
    <name type="scientific">Chitinophaga terrae</name>
    <name type="common">ex Kim and Jung 2007</name>
    <dbReference type="NCBI Taxonomy" id="408074"/>
    <lineage>
        <taxon>Bacteria</taxon>
        <taxon>Pseudomonadati</taxon>
        <taxon>Bacteroidota</taxon>
        <taxon>Chitinophagia</taxon>
        <taxon>Chitinophagales</taxon>
        <taxon>Chitinophagaceae</taxon>
        <taxon>Chitinophaga</taxon>
    </lineage>
</organism>
<feature type="domain" description="Gfo/Idh/MocA-like oxidoreductase C-terminal" evidence="2">
    <location>
        <begin position="134"/>
        <end position="348"/>
    </location>
</feature>
<dbReference type="GO" id="GO:0000166">
    <property type="term" value="F:nucleotide binding"/>
    <property type="evidence" value="ECO:0007669"/>
    <property type="project" value="InterPro"/>
</dbReference>
<dbReference type="PANTHER" id="PTHR43708">
    <property type="entry name" value="CONSERVED EXPRESSED OXIDOREDUCTASE (EUROFUNG)"/>
    <property type="match status" value="1"/>
</dbReference>
<dbReference type="AlphaFoldDB" id="A0A1H3Y7S3"/>
<dbReference type="InterPro" id="IPR004104">
    <property type="entry name" value="Gfo/Idh/MocA-like_OxRdtase_C"/>
</dbReference>
<dbReference type="Gene3D" id="3.30.360.10">
    <property type="entry name" value="Dihydrodipicolinate Reductase, domain 2"/>
    <property type="match status" value="1"/>
</dbReference>
<keyword evidence="4" id="KW-1185">Reference proteome</keyword>
<dbReference type="EMBL" id="FNRL01000002">
    <property type="protein sequence ID" value="SEA07091.1"/>
    <property type="molecule type" value="Genomic_DNA"/>
</dbReference>
<dbReference type="OrthoDB" id="9815825at2"/>
<feature type="domain" description="Gfo/Idh/MocA-like oxidoreductase N-terminal" evidence="1">
    <location>
        <begin position="5"/>
        <end position="122"/>
    </location>
</feature>
<evidence type="ECO:0000313" key="4">
    <source>
        <dbReference type="Proteomes" id="UP000199656"/>
    </source>
</evidence>
<dbReference type="RefSeq" id="WP_089758761.1">
    <property type="nucleotide sequence ID" value="NZ_BKAT01000022.1"/>
</dbReference>
<evidence type="ECO:0000313" key="3">
    <source>
        <dbReference type="EMBL" id="SEA07091.1"/>
    </source>
</evidence>
<evidence type="ECO:0000259" key="2">
    <source>
        <dbReference type="Pfam" id="PF02894"/>
    </source>
</evidence>
<protein>
    <submittedName>
        <fullName evidence="3">Predicted dehydrogenase</fullName>
    </submittedName>
</protein>
<dbReference type="InterPro" id="IPR000683">
    <property type="entry name" value="Gfo/Idh/MocA-like_OxRdtase_N"/>
</dbReference>
<gene>
    <name evidence="3" type="ORF">SAMN05660909_00716</name>
</gene>